<reference evidence="8 9" key="1">
    <citation type="submission" date="2020-07" db="EMBL/GenBank/DDBJ databases">
        <title>Sequencing the genomes of 1000 actinobacteria strains.</title>
        <authorList>
            <person name="Klenk H.-P."/>
        </authorList>
    </citation>
    <scope>NUCLEOTIDE SEQUENCE [LARGE SCALE GENOMIC DNA]</scope>
    <source>
        <strain evidence="8 9">DSM 45876</strain>
    </source>
</reference>
<dbReference type="Pfam" id="PF00861">
    <property type="entry name" value="Ribosomal_L18p"/>
    <property type="match status" value="1"/>
</dbReference>
<dbReference type="Proteomes" id="UP000523545">
    <property type="component" value="Unassembled WGS sequence"/>
</dbReference>
<sequence>MSATLLKRRRGVAAKRAVGRARRHFRVRKNVSGTAERPRLVVTRSLRHMVAQVVDDTKGHTLASASSLDASLRGTEGDKSALAGKVGALLAERAKAAGVSKVVFDRGGNRYAGRVAALADAAREAGLEF</sequence>
<dbReference type="CDD" id="cd00432">
    <property type="entry name" value="Ribosomal_L18_L5e"/>
    <property type="match status" value="1"/>
</dbReference>
<dbReference type="InterPro" id="IPR004389">
    <property type="entry name" value="Ribosomal_uL18_bac-type"/>
</dbReference>
<dbReference type="InterPro" id="IPR057268">
    <property type="entry name" value="Ribosomal_L18"/>
</dbReference>
<dbReference type="RefSeq" id="WP_088950232.1">
    <property type="nucleotide sequence ID" value="NZ_JACCHK010000001.1"/>
</dbReference>
<keyword evidence="5 7" id="KW-0687">Ribonucleoprotein</keyword>
<comment type="subunit">
    <text evidence="7">Part of the 50S ribosomal subunit; part of the 5S rRNA/L5/L18/L25 subcomplex. Contacts the 5S and 23S rRNAs.</text>
</comment>
<dbReference type="FunFam" id="3.30.420.100:FF:000001">
    <property type="entry name" value="50S ribosomal protein L18"/>
    <property type="match status" value="1"/>
</dbReference>
<keyword evidence="2 7" id="KW-0699">rRNA-binding</keyword>
<dbReference type="PANTHER" id="PTHR12899:SF3">
    <property type="entry name" value="LARGE RIBOSOMAL SUBUNIT PROTEIN UL18M"/>
    <property type="match status" value="1"/>
</dbReference>
<dbReference type="GO" id="GO:0003735">
    <property type="term" value="F:structural constituent of ribosome"/>
    <property type="evidence" value="ECO:0007669"/>
    <property type="project" value="InterPro"/>
</dbReference>
<organism evidence="8 9">
    <name type="scientific">Micromonospora jinlongensis</name>
    <dbReference type="NCBI Taxonomy" id="1287877"/>
    <lineage>
        <taxon>Bacteria</taxon>
        <taxon>Bacillati</taxon>
        <taxon>Actinomycetota</taxon>
        <taxon>Actinomycetes</taxon>
        <taxon>Micromonosporales</taxon>
        <taxon>Micromonosporaceae</taxon>
        <taxon>Micromonospora</taxon>
    </lineage>
</organism>
<evidence type="ECO:0000256" key="1">
    <source>
        <dbReference type="ARBA" id="ARBA00007116"/>
    </source>
</evidence>
<dbReference type="SUPFAM" id="SSF53137">
    <property type="entry name" value="Translational machinery components"/>
    <property type="match status" value="1"/>
</dbReference>
<evidence type="ECO:0000256" key="5">
    <source>
        <dbReference type="ARBA" id="ARBA00023274"/>
    </source>
</evidence>
<accession>A0A7Y9X1R0</accession>
<evidence type="ECO:0000256" key="7">
    <source>
        <dbReference type="HAMAP-Rule" id="MF_01337"/>
    </source>
</evidence>
<comment type="caution">
    <text evidence="8">The sequence shown here is derived from an EMBL/GenBank/DDBJ whole genome shotgun (WGS) entry which is preliminary data.</text>
</comment>
<protein>
    <recommendedName>
        <fullName evidence="6 7">Large ribosomal subunit protein uL18</fullName>
    </recommendedName>
</protein>
<dbReference type="GO" id="GO:0008097">
    <property type="term" value="F:5S rRNA binding"/>
    <property type="evidence" value="ECO:0007669"/>
    <property type="project" value="TreeGrafter"/>
</dbReference>
<keyword evidence="4 7" id="KW-0689">Ribosomal protein</keyword>
<evidence type="ECO:0000256" key="2">
    <source>
        <dbReference type="ARBA" id="ARBA00022730"/>
    </source>
</evidence>
<keyword evidence="9" id="KW-1185">Reference proteome</keyword>
<gene>
    <name evidence="7" type="primary">rplR</name>
    <name evidence="8" type="ORF">HNR22_003186</name>
</gene>
<comment type="function">
    <text evidence="7">This is one of the proteins that bind and probably mediate the attachment of the 5S RNA into the large ribosomal subunit, where it forms part of the central protuberance.</text>
</comment>
<evidence type="ECO:0000256" key="4">
    <source>
        <dbReference type="ARBA" id="ARBA00022980"/>
    </source>
</evidence>
<evidence type="ECO:0000256" key="6">
    <source>
        <dbReference type="ARBA" id="ARBA00035197"/>
    </source>
</evidence>
<comment type="similarity">
    <text evidence="1 7">Belongs to the universal ribosomal protein uL18 family.</text>
</comment>
<dbReference type="InterPro" id="IPR005484">
    <property type="entry name" value="Ribosomal_uL18_bac/plant/anim"/>
</dbReference>
<dbReference type="NCBIfam" id="TIGR00060">
    <property type="entry name" value="L18_bact"/>
    <property type="match status" value="1"/>
</dbReference>
<dbReference type="GO" id="GO:0006412">
    <property type="term" value="P:translation"/>
    <property type="evidence" value="ECO:0007669"/>
    <property type="project" value="UniProtKB-UniRule"/>
</dbReference>
<dbReference type="GO" id="GO:0022625">
    <property type="term" value="C:cytosolic large ribosomal subunit"/>
    <property type="evidence" value="ECO:0007669"/>
    <property type="project" value="TreeGrafter"/>
</dbReference>
<dbReference type="EMBL" id="JACCHK010000001">
    <property type="protein sequence ID" value="NYH43459.1"/>
    <property type="molecule type" value="Genomic_DNA"/>
</dbReference>
<evidence type="ECO:0000256" key="3">
    <source>
        <dbReference type="ARBA" id="ARBA00022884"/>
    </source>
</evidence>
<dbReference type="HAMAP" id="MF_01337_B">
    <property type="entry name" value="Ribosomal_uL18_B"/>
    <property type="match status" value="1"/>
</dbReference>
<evidence type="ECO:0000313" key="8">
    <source>
        <dbReference type="EMBL" id="NYH43459.1"/>
    </source>
</evidence>
<proteinExistence type="inferred from homology"/>
<dbReference type="PANTHER" id="PTHR12899">
    <property type="entry name" value="39S RIBOSOMAL PROTEIN L18, MITOCHONDRIAL"/>
    <property type="match status" value="1"/>
</dbReference>
<name>A0A7Y9X1R0_9ACTN</name>
<dbReference type="Gene3D" id="3.30.420.100">
    <property type="match status" value="1"/>
</dbReference>
<dbReference type="GeneID" id="99762943"/>
<dbReference type="AlphaFoldDB" id="A0A7Y9X1R0"/>
<keyword evidence="3 7" id="KW-0694">RNA-binding</keyword>
<evidence type="ECO:0000313" key="9">
    <source>
        <dbReference type="Proteomes" id="UP000523545"/>
    </source>
</evidence>